<dbReference type="SUPFAM" id="SSF56935">
    <property type="entry name" value="Porins"/>
    <property type="match status" value="1"/>
</dbReference>
<evidence type="ECO:0000259" key="2">
    <source>
        <dbReference type="Pfam" id="PF07715"/>
    </source>
</evidence>
<accession>A0A2U2B6Z7</accession>
<keyword evidence="4" id="KW-1185">Reference proteome</keyword>
<dbReference type="Pfam" id="PF13715">
    <property type="entry name" value="CarbopepD_reg_2"/>
    <property type="match status" value="1"/>
</dbReference>
<dbReference type="AlphaFoldDB" id="A0A2U2B6Z7"/>
<dbReference type="Gene3D" id="2.60.40.1120">
    <property type="entry name" value="Carboxypeptidase-like, regulatory domain"/>
    <property type="match status" value="1"/>
</dbReference>
<keyword evidence="1" id="KW-0732">Signal</keyword>
<dbReference type="SUPFAM" id="SSF49464">
    <property type="entry name" value="Carboxypeptidase regulatory domain-like"/>
    <property type="match status" value="1"/>
</dbReference>
<dbReference type="Gene3D" id="2.170.130.10">
    <property type="entry name" value="TonB-dependent receptor, plug domain"/>
    <property type="match status" value="1"/>
</dbReference>
<dbReference type="EMBL" id="QEWP01000011">
    <property type="protein sequence ID" value="PWD98822.1"/>
    <property type="molecule type" value="Genomic_DNA"/>
</dbReference>
<evidence type="ECO:0000313" key="4">
    <source>
        <dbReference type="Proteomes" id="UP000244956"/>
    </source>
</evidence>
<feature type="signal peptide" evidence="1">
    <location>
        <begin position="1"/>
        <end position="16"/>
    </location>
</feature>
<proteinExistence type="predicted"/>
<comment type="caution">
    <text evidence="3">The sequence shown here is derived from an EMBL/GenBank/DDBJ whole genome shotgun (WGS) entry which is preliminary data.</text>
</comment>
<dbReference type="InterPro" id="IPR012910">
    <property type="entry name" value="Plug_dom"/>
</dbReference>
<reference evidence="3 4" key="1">
    <citation type="submission" date="2018-05" db="EMBL/GenBank/DDBJ databases">
        <title>Marinilabilia rubrum sp. nov., isolated from saltern sediment.</title>
        <authorList>
            <person name="Zhang R."/>
        </authorList>
    </citation>
    <scope>NUCLEOTIDE SEQUENCE [LARGE SCALE GENOMIC DNA]</scope>
    <source>
        <strain evidence="3 4">WTE16</strain>
    </source>
</reference>
<evidence type="ECO:0000313" key="3">
    <source>
        <dbReference type="EMBL" id="PWD98822.1"/>
    </source>
</evidence>
<protein>
    <recommendedName>
        <fullName evidence="2">TonB-dependent receptor plug domain-containing protein</fullName>
    </recommendedName>
</protein>
<dbReference type="Pfam" id="PF07715">
    <property type="entry name" value="Plug"/>
    <property type="match status" value="1"/>
</dbReference>
<sequence length="875" mass="98725">MVITFLLVVASFSSMAQIAGTKIFKLDLSSGSSIELIEHLQDKSGFVISYSSRLCFKDNVTLSTVENTLVGFLNEIFSDCPFKFIERDNRLILRPKSLSETSFSIIGYVSDSRTGERLLGANIFNSDLQQGTATNNYGFYSLTLKGGGVRLQSSYVGYRGQNTSFVLKSDTIINFQLNPSIELPEVSVVRAKIPDAIEGTSFGATRVSMNQVVEAPALFGEPDLMRGIQMLPGIQSGSEGFTGLFVRGGGPDQNLVLLDDVPIYNIGHLLGFFSVFNPDAVNQVSVTKDGFPARYGGRLSSVVDVRMKQGRKDRIGGNISLGLLSSGVSLDGPVFKDKSTFAVSFRRTYIDALASIYQQGEDEKTNYYFFDFNGKINYQFSERSKLFFSSYWGRDKFYTIYNVRDFNINVGNGDLEETVSINDESNAGWGNFTGALRWNYVFNPRLFSNFTATYSNYRFFIGLKRNDANDQNLNRYEQRYLSGIQDYTLKADFEYFQSPRFTVRFGANGVVHQFNPGIDVVRTTPALDQTEETIIEDVRVSGQEYRIYAEGEFELGKTWKGNAGLHSAIFMGEGTPYYSIEPRLALRYRLLPRIELKTTLSGMSQFVHLVGTSGFSLPTDLWLPVSDKIEPMRSEQATIGVNFYLGDGNELVLSVEGYAKSFKNLLSYKESTGFFDYSTTWEDKLTSGKGESVGGELLLKKNRGNFTGWLGYTYAKTTSFFDDLNDGKSFPARFDRRHDISVFLNYKINKRITGSMNWLFGSGNPVTLPEEKYYAPRLPFEEVPEYGFSESVNSINNYRMPSFHRLDLGINFTKERERGERTWSLGVINAYGRQNPFLLYFSESENSPQGNSMRQLKQLSLFPFPIPYVKYSFKF</sequence>
<organism evidence="3 4">
    <name type="scientific">Marinilabilia rubra</name>
    <dbReference type="NCBI Taxonomy" id="2162893"/>
    <lineage>
        <taxon>Bacteria</taxon>
        <taxon>Pseudomonadati</taxon>
        <taxon>Bacteroidota</taxon>
        <taxon>Bacteroidia</taxon>
        <taxon>Marinilabiliales</taxon>
        <taxon>Marinilabiliaceae</taxon>
        <taxon>Marinilabilia</taxon>
    </lineage>
</organism>
<feature type="domain" description="TonB-dependent receptor plug" evidence="2">
    <location>
        <begin position="224"/>
        <end position="298"/>
    </location>
</feature>
<dbReference type="RefSeq" id="WP_109265083.1">
    <property type="nucleotide sequence ID" value="NZ_QEWP01000011.1"/>
</dbReference>
<name>A0A2U2B6Z7_9BACT</name>
<dbReference type="Proteomes" id="UP000244956">
    <property type="component" value="Unassembled WGS sequence"/>
</dbReference>
<dbReference type="InterPro" id="IPR008969">
    <property type="entry name" value="CarboxyPept-like_regulatory"/>
</dbReference>
<evidence type="ECO:0000256" key="1">
    <source>
        <dbReference type="SAM" id="SignalP"/>
    </source>
</evidence>
<dbReference type="OrthoDB" id="9803050at2"/>
<feature type="chain" id="PRO_5015687895" description="TonB-dependent receptor plug domain-containing protein" evidence="1">
    <location>
        <begin position="17"/>
        <end position="875"/>
    </location>
</feature>
<dbReference type="InterPro" id="IPR037066">
    <property type="entry name" value="Plug_dom_sf"/>
</dbReference>
<gene>
    <name evidence="3" type="ORF">DDZ16_13880</name>
</gene>